<dbReference type="RefSeq" id="WP_138635609.1">
    <property type="nucleotide sequence ID" value="NZ_JASWDG010000024.1"/>
</dbReference>
<accession>A0A5S4H7D7</accession>
<reference evidence="2 3" key="1">
    <citation type="submission" date="2019-05" db="EMBL/GenBank/DDBJ databases">
        <title>Draft genome sequence of Actinomadura geliboluensis A8036.</title>
        <authorList>
            <person name="Saricaoglu S."/>
            <person name="Isik K."/>
        </authorList>
    </citation>
    <scope>NUCLEOTIDE SEQUENCE [LARGE SCALE GENOMIC DNA]</scope>
    <source>
        <strain evidence="2 3">A8036</strain>
    </source>
</reference>
<evidence type="ECO:0000313" key="3">
    <source>
        <dbReference type="Proteomes" id="UP000305238"/>
    </source>
</evidence>
<evidence type="ECO:0000313" key="2">
    <source>
        <dbReference type="EMBL" id="TMR41037.1"/>
    </source>
</evidence>
<dbReference type="GO" id="GO:0005737">
    <property type="term" value="C:cytoplasm"/>
    <property type="evidence" value="ECO:0007669"/>
    <property type="project" value="TreeGrafter"/>
</dbReference>
<feature type="domain" description="FAD dependent oxidoreductase" evidence="1">
    <location>
        <begin position="7"/>
        <end position="357"/>
    </location>
</feature>
<keyword evidence="3" id="KW-1185">Reference proteome</keyword>
<dbReference type="SUPFAM" id="SSF51905">
    <property type="entry name" value="FAD/NAD(P)-binding domain"/>
    <property type="match status" value="1"/>
</dbReference>
<comment type="caution">
    <text evidence="2">The sequence shown here is derived from an EMBL/GenBank/DDBJ whole genome shotgun (WGS) entry which is preliminary data.</text>
</comment>
<protein>
    <submittedName>
        <fullName evidence="2">FAD-binding oxidoreductase</fullName>
    </submittedName>
</protein>
<dbReference type="PANTHER" id="PTHR13847">
    <property type="entry name" value="SARCOSINE DEHYDROGENASE-RELATED"/>
    <property type="match status" value="1"/>
</dbReference>
<name>A0A5S4H7D7_9ACTN</name>
<sequence length="392" mass="41165">MSALTADVVVIGAGVLGGAAAFHLARGGHRVIVLERGAPGREGSGTTAGNLHVQAVHTRRPGQEVPLDSARFLPLQRAASDRWNSVEAELETSVELRRSGGFTIAETPEQRAELIAKRAWEERAGIETEVLDGDGARAALPHLGPTVTAATWCPLDGYANPLLTTPAYLAAAVRHGARLHPFCPVRAVERSGSGWRVTAGDLTVEAPHVVDVAGPWLGEIAALAGIGLRMTPVAIQMHVTVRLPETLRHLVQHIGEGLSVKQVTAGNLLIGGGWPALRLDPDGRSPVSLSSVLGNVAQAARVLPFVRDLRLLRAWAGPLAATPDEMPVIGEVPGAPGFLVAGGTYAFTFAPLWGETLRCLVEGKPAPVDVRDLGPDRLLEPAAPAAPIEQAR</sequence>
<dbReference type="OrthoDB" id="9806257at2"/>
<dbReference type="InterPro" id="IPR006076">
    <property type="entry name" value="FAD-dep_OxRdtase"/>
</dbReference>
<evidence type="ECO:0000259" key="1">
    <source>
        <dbReference type="Pfam" id="PF01266"/>
    </source>
</evidence>
<dbReference type="InterPro" id="IPR036188">
    <property type="entry name" value="FAD/NAD-bd_sf"/>
</dbReference>
<proteinExistence type="predicted"/>
<dbReference type="Pfam" id="PF01266">
    <property type="entry name" value="DAO"/>
    <property type="match status" value="1"/>
</dbReference>
<dbReference type="EMBL" id="VCKZ01000034">
    <property type="protein sequence ID" value="TMR41037.1"/>
    <property type="molecule type" value="Genomic_DNA"/>
</dbReference>
<organism evidence="2 3">
    <name type="scientific">Actinomadura geliboluensis</name>
    <dbReference type="NCBI Taxonomy" id="882440"/>
    <lineage>
        <taxon>Bacteria</taxon>
        <taxon>Bacillati</taxon>
        <taxon>Actinomycetota</taxon>
        <taxon>Actinomycetes</taxon>
        <taxon>Streptosporangiales</taxon>
        <taxon>Thermomonosporaceae</taxon>
        <taxon>Actinomadura</taxon>
    </lineage>
</organism>
<dbReference type="Proteomes" id="UP000305238">
    <property type="component" value="Unassembled WGS sequence"/>
</dbReference>
<dbReference type="Gene3D" id="3.50.50.60">
    <property type="entry name" value="FAD/NAD(P)-binding domain"/>
    <property type="match status" value="1"/>
</dbReference>
<dbReference type="Gene3D" id="3.30.9.10">
    <property type="entry name" value="D-Amino Acid Oxidase, subunit A, domain 2"/>
    <property type="match status" value="1"/>
</dbReference>
<gene>
    <name evidence="2" type="ORF">ETD96_07780</name>
</gene>
<dbReference type="AlphaFoldDB" id="A0A5S4H7D7"/>